<dbReference type="Proteomes" id="UP000479000">
    <property type="component" value="Unassembled WGS sequence"/>
</dbReference>
<keyword evidence="2" id="KW-1185">Reference proteome</keyword>
<reference evidence="1 2" key="1">
    <citation type="submission" date="2020-02" db="EMBL/GenBank/DDBJ databases">
        <authorList>
            <person name="Ferguson B K."/>
        </authorList>
    </citation>
    <scope>NUCLEOTIDE SEQUENCE [LARGE SCALE GENOMIC DNA]</scope>
</reference>
<sequence length="58" mass="6698">YYYPGGSYRADLSPVIVHRSIIRIEDGTMAYPVRRTSLEHADRPSQDPITVPLLRRQI</sequence>
<proteinExistence type="predicted"/>
<dbReference type="AlphaFoldDB" id="A0A6H5G3I2"/>
<feature type="non-terminal residue" evidence="1">
    <location>
        <position position="1"/>
    </location>
</feature>
<name>A0A6H5G3I2_9HEMI</name>
<evidence type="ECO:0000313" key="1">
    <source>
        <dbReference type="EMBL" id="CAA9997023.1"/>
    </source>
</evidence>
<protein>
    <submittedName>
        <fullName evidence="1">Uncharacterized protein</fullName>
    </submittedName>
</protein>
<organism evidence="1 2">
    <name type="scientific">Nesidiocoris tenuis</name>
    <dbReference type="NCBI Taxonomy" id="355587"/>
    <lineage>
        <taxon>Eukaryota</taxon>
        <taxon>Metazoa</taxon>
        <taxon>Ecdysozoa</taxon>
        <taxon>Arthropoda</taxon>
        <taxon>Hexapoda</taxon>
        <taxon>Insecta</taxon>
        <taxon>Pterygota</taxon>
        <taxon>Neoptera</taxon>
        <taxon>Paraneoptera</taxon>
        <taxon>Hemiptera</taxon>
        <taxon>Heteroptera</taxon>
        <taxon>Panheteroptera</taxon>
        <taxon>Cimicomorpha</taxon>
        <taxon>Miridae</taxon>
        <taxon>Dicyphina</taxon>
        <taxon>Nesidiocoris</taxon>
    </lineage>
</organism>
<evidence type="ECO:0000313" key="2">
    <source>
        <dbReference type="Proteomes" id="UP000479000"/>
    </source>
</evidence>
<gene>
    <name evidence="1" type="ORF">NTEN_LOCUS3380</name>
</gene>
<dbReference type="EMBL" id="CADCXU010005317">
    <property type="protein sequence ID" value="CAA9997023.1"/>
    <property type="molecule type" value="Genomic_DNA"/>
</dbReference>
<accession>A0A6H5G3I2</accession>